<keyword evidence="5 7" id="KW-0472">Membrane</keyword>
<evidence type="ECO:0000256" key="6">
    <source>
        <dbReference type="SAM" id="MobiDB-lite"/>
    </source>
</evidence>
<dbReference type="GO" id="GO:0003824">
    <property type="term" value="F:catalytic activity"/>
    <property type="evidence" value="ECO:0007669"/>
    <property type="project" value="InterPro"/>
</dbReference>
<protein>
    <submittedName>
        <fullName evidence="8">Phosphopentothenoylcysteine decarboxylase</fullName>
    </submittedName>
</protein>
<keyword evidence="9" id="KW-1185">Reference proteome</keyword>
<name>A0A5M3ZA76_ASPTE</name>
<dbReference type="InterPro" id="IPR011701">
    <property type="entry name" value="MFS"/>
</dbReference>
<dbReference type="VEuPathDB" id="FungiDB:ATEG_06668"/>
<evidence type="ECO:0000256" key="2">
    <source>
        <dbReference type="ARBA" id="ARBA00022448"/>
    </source>
</evidence>
<feature type="transmembrane region" description="Helical" evidence="7">
    <location>
        <begin position="84"/>
        <end position="102"/>
    </location>
</feature>
<sequence>MSSDRTNPPREHSVSEQTPLLGEQPVLVRPSEESPVPLVKEPTTKELILVLGSIWVGVFLAALDTTIVATLTGPISSSFHSLSLLSWLATSYLISNAACQPLSGRLTDIFSRRAGLVFSNIFFAAGNLICGLAQSQTTIILGRVVAGIGGGGLTAISTFVTSDLVPLRKRGVWQGIGNICYGAGSGLGGVFGGWINDTLGWRWAFLIQVPFVVVSGILVIFTVKIPVKETEKSALKRVDFLGASTLVMTLVLLLLGLNTGGNMVPWTHPLVLTSLPLSAVFLGLFVYVEAEIASEPVIPVRLLLNRTVSSSCLTNWFSTMAVFGLLFYLPLFFQVQGLSATAAGVRLIPQAIGTSLGSLGSGILMRATGRYKIFSYMAMAVLVVSSALISTLTLTTPSWLPFFYFFLMGAAYGSMLTITLVALISAVDHEHHAVITSASYAFRSTGSTIGITIASAVFQNVLKSGLWSRFGDRKDAAEIISRIRDSLDEIQKLPLDWKAGVLDAYMDSLRAVFMTLLGLSVLGALVSLGMREHVLHNNLARRERGVLSLLETIRSMEMEVDEDTEGQTIEYTESFESLPHGPTRSEAVSRRKRLLLSTESAFVDNVLSSLVENSSIELRLITDEPSALLSGSNKVPHYMDTVDSQTFDKKTGARRWLKAKAAELCEWADMLLVAPMDAGTLGSMLSGMTNTLTLALLRGWISTKPVVLIPGMTVSEWHHPLTSRQLREVHESWPWISVVTPVLMKSTNPEELVQLPWDGLRELHETITRTLDLSFSQHPNQSSISSENYQPSISAEKKSAETVAAAMSRQVPFWPTRTEKGARTLPIELWLNIFEDHLHDWEIAKAVGIPTNLPVPKEWQGHLLKMSTPASLEYTILRGSFAAIKKRIDSLPRWKPLSDLACHLIFKFSRTDILSYLTENHLDLWTTSRLTNLPYRASAIYGNPTILTWWRDAPSLPNKEYIADAMDGASRAGFINVLEWWRTSGLELRYTERALEAASAEGRVAVLDWWKNASVTAPPSKPIPLKVGKSVLLAAQSGRTASLAWWDASGIPYSHAESVARIASTHGHVHVLDFWYRLKGAKMIFDCQVLVGPTKNGHDNVLEWWRRSGLRVEFKTCDIEEALEDADPVSGAEERVRRWWARNGLNLGVGTSEWMKTKVL</sequence>
<dbReference type="InterPro" id="IPR003382">
    <property type="entry name" value="Flavoprotein"/>
</dbReference>
<dbReference type="PANTHER" id="PTHR23501:SF191">
    <property type="entry name" value="VACUOLAR BASIC AMINO ACID TRANSPORTER 4"/>
    <property type="match status" value="1"/>
</dbReference>
<dbReference type="InterPro" id="IPR036259">
    <property type="entry name" value="MFS_trans_sf"/>
</dbReference>
<keyword evidence="3 7" id="KW-0812">Transmembrane</keyword>
<evidence type="ECO:0000256" key="3">
    <source>
        <dbReference type="ARBA" id="ARBA00022692"/>
    </source>
</evidence>
<dbReference type="GO" id="GO:0000329">
    <property type="term" value="C:fungal-type vacuole membrane"/>
    <property type="evidence" value="ECO:0007669"/>
    <property type="project" value="TreeGrafter"/>
</dbReference>
<proteinExistence type="predicted"/>
<feature type="transmembrane region" description="Helical" evidence="7">
    <location>
        <begin position="172"/>
        <end position="195"/>
    </location>
</feature>
<comment type="caution">
    <text evidence="8">The sequence shown here is derived from an EMBL/GenBank/DDBJ whole genome shotgun (WGS) entry which is preliminary data.</text>
</comment>
<feature type="transmembrane region" description="Helical" evidence="7">
    <location>
        <begin position="376"/>
        <end position="396"/>
    </location>
</feature>
<organism evidence="8 9">
    <name type="scientific">Aspergillus terreus</name>
    <dbReference type="NCBI Taxonomy" id="33178"/>
    <lineage>
        <taxon>Eukaryota</taxon>
        <taxon>Fungi</taxon>
        <taxon>Dikarya</taxon>
        <taxon>Ascomycota</taxon>
        <taxon>Pezizomycotina</taxon>
        <taxon>Eurotiomycetes</taxon>
        <taxon>Eurotiomycetidae</taxon>
        <taxon>Eurotiales</taxon>
        <taxon>Aspergillaceae</taxon>
        <taxon>Aspergillus</taxon>
        <taxon>Aspergillus subgen. Circumdati</taxon>
    </lineage>
</organism>
<dbReference type="Gene3D" id="1.20.1250.20">
    <property type="entry name" value="MFS general substrate transporter like domains"/>
    <property type="match status" value="1"/>
</dbReference>
<dbReference type="CDD" id="cd17502">
    <property type="entry name" value="MFS_Azr1_MDR_like"/>
    <property type="match status" value="1"/>
</dbReference>
<dbReference type="VEuPathDB" id="FungiDB:ATEG_06669"/>
<dbReference type="SUPFAM" id="SSF140860">
    <property type="entry name" value="Pseudo ankyrin repeat-like"/>
    <property type="match status" value="1"/>
</dbReference>
<feature type="transmembrane region" description="Helical" evidence="7">
    <location>
        <begin position="347"/>
        <end position="364"/>
    </location>
</feature>
<evidence type="ECO:0000313" key="9">
    <source>
        <dbReference type="Proteomes" id="UP000452235"/>
    </source>
</evidence>
<feature type="transmembrane region" description="Helical" evidence="7">
    <location>
        <begin position="114"/>
        <end position="134"/>
    </location>
</feature>
<dbReference type="AlphaFoldDB" id="A0A5M3ZA76"/>
<dbReference type="InterPro" id="IPR020846">
    <property type="entry name" value="MFS_dom"/>
</dbReference>
<feature type="transmembrane region" description="Helical" evidence="7">
    <location>
        <begin position="402"/>
        <end position="427"/>
    </location>
</feature>
<evidence type="ECO:0000313" key="8">
    <source>
        <dbReference type="EMBL" id="GFF18470.1"/>
    </source>
</evidence>
<dbReference type="Pfam" id="PF02441">
    <property type="entry name" value="Flavoprotein"/>
    <property type="match status" value="1"/>
</dbReference>
<evidence type="ECO:0000256" key="7">
    <source>
        <dbReference type="SAM" id="Phobius"/>
    </source>
</evidence>
<feature type="transmembrane region" description="Helical" evidence="7">
    <location>
        <begin position="140"/>
        <end position="160"/>
    </location>
</feature>
<dbReference type="InterPro" id="IPR036551">
    <property type="entry name" value="Flavin_trans-like"/>
</dbReference>
<reference evidence="8 9" key="1">
    <citation type="submission" date="2020-01" db="EMBL/GenBank/DDBJ databases">
        <title>Aspergillus terreus IFO 6365 whole genome shotgun sequence.</title>
        <authorList>
            <person name="Kanamasa S."/>
            <person name="Takahashi H."/>
        </authorList>
    </citation>
    <scope>NUCLEOTIDE SEQUENCE [LARGE SCALE GENOMIC DNA]</scope>
    <source>
        <strain evidence="8 9">IFO 6365</strain>
    </source>
</reference>
<feature type="transmembrane region" description="Helical" evidence="7">
    <location>
        <begin position="269"/>
        <end position="292"/>
    </location>
</feature>
<dbReference type="SUPFAM" id="SSF103473">
    <property type="entry name" value="MFS general substrate transporter"/>
    <property type="match status" value="1"/>
</dbReference>
<keyword evidence="2" id="KW-0813">Transport</keyword>
<feature type="region of interest" description="Disordered" evidence="6">
    <location>
        <begin position="1"/>
        <end position="26"/>
    </location>
</feature>
<feature type="transmembrane region" description="Helical" evidence="7">
    <location>
        <begin position="313"/>
        <end position="335"/>
    </location>
</feature>
<comment type="subcellular location">
    <subcellularLocation>
        <location evidence="1">Endomembrane system</location>
        <topology evidence="1">Multi-pass membrane protein</topology>
    </subcellularLocation>
</comment>
<dbReference type="Pfam" id="PF07690">
    <property type="entry name" value="MFS_1"/>
    <property type="match status" value="1"/>
</dbReference>
<evidence type="ECO:0000256" key="5">
    <source>
        <dbReference type="ARBA" id="ARBA00023136"/>
    </source>
</evidence>
<dbReference type="OrthoDB" id="70387at2759"/>
<dbReference type="Gene3D" id="3.40.50.1950">
    <property type="entry name" value="Flavin prenyltransferase-like"/>
    <property type="match status" value="1"/>
</dbReference>
<feature type="transmembrane region" description="Helical" evidence="7">
    <location>
        <begin position="201"/>
        <end position="226"/>
    </location>
</feature>
<keyword evidence="4 7" id="KW-1133">Transmembrane helix</keyword>
<dbReference type="PANTHER" id="PTHR23501">
    <property type="entry name" value="MAJOR FACILITATOR SUPERFAMILY"/>
    <property type="match status" value="1"/>
</dbReference>
<gene>
    <name evidence="8" type="ORF">ATEIFO6365_0008041400</name>
</gene>
<dbReference type="PROSITE" id="PS50850">
    <property type="entry name" value="MFS"/>
    <property type="match status" value="1"/>
</dbReference>
<feature type="transmembrane region" description="Helical" evidence="7">
    <location>
        <begin position="511"/>
        <end position="530"/>
    </location>
</feature>
<evidence type="ECO:0000256" key="4">
    <source>
        <dbReference type="ARBA" id="ARBA00022989"/>
    </source>
</evidence>
<accession>A0A5M3ZA76</accession>
<feature type="transmembrane region" description="Helical" evidence="7">
    <location>
        <begin position="47"/>
        <end position="72"/>
    </location>
</feature>
<evidence type="ECO:0000256" key="1">
    <source>
        <dbReference type="ARBA" id="ARBA00004127"/>
    </source>
</evidence>
<dbReference type="SUPFAM" id="SSF52507">
    <property type="entry name" value="Homo-oligomeric flavin-containing Cys decarboxylases, HFCD"/>
    <property type="match status" value="1"/>
</dbReference>
<feature type="transmembrane region" description="Helical" evidence="7">
    <location>
        <begin position="238"/>
        <end position="257"/>
    </location>
</feature>
<dbReference type="EMBL" id="BLJY01000008">
    <property type="protein sequence ID" value="GFF18470.1"/>
    <property type="molecule type" value="Genomic_DNA"/>
</dbReference>
<dbReference type="Proteomes" id="UP000452235">
    <property type="component" value="Unassembled WGS sequence"/>
</dbReference>
<dbReference type="GO" id="GO:0015174">
    <property type="term" value="F:basic amino acid transmembrane transporter activity"/>
    <property type="evidence" value="ECO:0007669"/>
    <property type="project" value="TreeGrafter"/>
</dbReference>
<dbReference type="GO" id="GO:0012505">
    <property type="term" value="C:endomembrane system"/>
    <property type="evidence" value="ECO:0007669"/>
    <property type="project" value="UniProtKB-SubCell"/>
</dbReference>